<reference evidence="2" key="1">
    <citation type="submission" date="2022-09" db="EMBL/GenBank/DDBJ databases">
        <title>Actin cytoskeleton and complex cell architecture in an #Asgard archaeon.</title>
        <authorList>
            <person name="Ponce Toledo R.I."/>
            <person name="Schleper C."/>
            <person name="Rodrigues Oliveira T."/>
            <person name="Wollweber F."/>
            <person name="Xu J."/>
            <person name="Rittmann S."/>
            <person name="Klingl A."/>
            <person name="Pilhofer M."/>
        </authorList>
    </citation>
    <scope>NUCLEOTIDE SEQUENCE</scope>
    <source>
        <strain evidence="2">B-35</strain>
    </source>
</reference>
<evidence type="ECO:0000313" key="3">
    <source>
        <dbReference type="Proteomes" id="UP001208689"/>
    </source>
</evidence>
<dbReference type="InterPro" id="IPR036390">
    <property type="entry name" value="WH_DNA-bd_sf"/>
</dbReference>
<proteinExistence type="predicted"/>
<name>A0ABY6HSA8_9ARCH</name>
<evidence type="ECO:0000259" key="1">
    <source>
        <dbReference type="Pfam" id="PF01022"/>
    </source>
</evidence>
<protein>
    <recommendedName>
        <fullName evidence="1">HTH arsR-type domain-containing protein</fullName>
    </recommendedName>
</protein>
<dbReference type="InterPro" id="IPR036388">
    <property type="entry name" value="WH-like_DNA-bd_sf"/>
</dbReference>
<sequence>MTTEKNASGKENKLANLDPSTPFIPASELVIDNLEAISLIKHDKKKLLLELLLHEEKTIMDMSKETGWNPGTVKRHLSDLVEGGLVTPSKIVVNEFRIKLKYYRATARQFRFQFIWPPQEK</sequence>
<keyword evidence="3" id="KW-1185">Reference proteome</keyword>
<dbReference type="InterPro" id="IPR001845">
    <property type="entry name" value="HTH_ArsR_DNA-bd_dom"/>
</dbReference>
<dbReference type="SUPFAM" id="SSF46785">
    <property type="entry name" value="Winged helix' DNA-binding domain"/>
    <property type="match status" value="1"/>
</dbReference>
<dbReference type="Gene3D" id="1.10.10.10">
    <property type="entry name" value="Winged helix-like DNA-binding domain superfamily/Winged helix DNA-binding domain"/>
    <property type="match status" value="1"/>
</dbReference>
<dbReference type="Pfam" id="PF01022">
    <property type="entry name" value="HTH_5"/>
    <property type="match status" value="1"/>
</dbReference>
<dbReference type="Proteomes" id="UP001208689">
    <property type="component" value="Chromosome"/>
</dbReference>
<evidence type="ECO:0000313" key="2">
    <source>
        <dbReference type="EMBL" id="UYP46295.1"/>
    </source>
</evidence>
<organism evidence="2 3">
    <name type="scientific">Candidatus Lokiarchaeum ossiferum</name>
    <dbReference type="NCBI Taxonomy" id="2951803"/>
    <lineage>
        <taxon>Archaea</taxon>
        <taxon>Promethearchaeati</taxon>
        <taxon>Promethearchaeota</taxon>
        <taxon>Promethearchaeia</taxon>
        <taxon>Promethearchaeales</taxon>
        <taxon>Promethearchaeaceae</taxon>
        <taxon>Candidatus Lokiarchaeum</taxon>
    </lineage>
</organism>
<gene>
    <name evidence="2" type="ORF">NEF87_002580</name>
</gene>
<accession>A0ABY6HSA8</accession>
<feature type="domain" description="HTH arsR-type" evidence="1">
    <location>
        <begin position="45"/>
        <end position="87"/>
    </location>
</feature>
<dbReference type="EMBL" id="CP104013">
    <property type="protein sequence ID" value="UYP46295.1"/>
    <property type="molecule type" value="Genomic_DNA"/>
</dbReference>